<dbReference type="FunFam" id="1.10.10.60:FF:000210">
    <property type="entry name" value="homeobox protein goosecoid"/>
    <property type="match status" value="1"/>
</dbReference>
<dbReference type="GO" id="GO:0000981">
    <property type="term" value="F:DNA-binding transcription factor activity, RNA polymerase II-specific"/>
    <property type="evidence" value="ECO:0007669"/>
    <property type="project" value="InterPro"/>
</dbReference>
<evidence type="ECO:0000256" key="2">
    <source>
        <dbReference type="ARBA" id="ARBA00006503"/>
    </source>
</evidence>
<dbReference type="CDD" id="cd00086">
    <property type="entry name" value="homeodomain"/>
    <property type="match status" value="1"/>
</dbReference>
<evidence type="ECO:0000256" key="8">
    <source>
        <dbReference type="PROSITE-ProRule" id="PRU00108"/>
    </source>
</evidence>
<name>A0A8C0MSL0_CANLF</name>
<keyword evidence="6 8" id="KW-0539">Nucleus</keyword>
<evidence type="ECO:0000256" key="1">
    <source>
        <dbReference type="ARBA" id="ARBA00004123"/>
    </source>
</evidence>
<evidence type="ECO:0000256" key="9">
    <source>
        <dbReference type="RuleBase" id="RU000682"/>
    </source>
</evidence>
<dbReference type="PROSITE" id="PS00027">
    <property type="entry name" value="HOMEOBOX_1"/>
    <property type="match status" value="1"/>
</dbReference>
<dbReference type="Pfam" id="PF00046">
    <property type="entry name" value="Homeodomain"/>
    <property type="match status" value="1"/>
</dbReference>
<feature type="region of interest" description="Disordered" evidence="10">
    <location>
        <begin position="218"/>
        <end position="261"/>
    </location>
</feature>
<dbReference type="PANTHER" id="PTHR46643:SF2">
    <property type="entry name" value="HOMEOBOX PROTEIN GOOSECOID"/>
    <property type="match status" value="1"/>
</dbReference>
<dbReference type="GO" id="GO:0048513">
    <property type="term" value="P:animal organ development"/>
    <property type="evidence" value="ECO:0007669"/>
    <property type="project" value="UniProtKB-ARBA"/>
</dbReference>
<dbReference type="GO" id="GO:0009888">
    <property type="term" value="P:tissue development"/>
    <property type="evidence" value="ECO:0007669"/>
    <property type="project" value="UniProtKB-ARBA"/>
</dbReference>
<dbReference type="PANTHER" id="PTHR46643">
    <property type="entry name" value="HOMEOBOX PROTEIN GOOSECOID-RELATED"/>
    <property type="match status" value="1"/>
</dbReference>
<dbReference type="GO" id="GO:0003677">
    <property type="term" value="F:DNA binding"/>
    <property type="evidence" value="ECO:0007669"/>
    <property type="project" value="UniProtKB-UniRule"/>
</dbReference>
<proteinExistence type="inferred from homology"/>
<dbReference type="InterPro" id="IPR009057">
    <property type="entry name" value="Homeodomain-like_sf"/>
</dbReference>
<dbReference type="AlphaFoldDB" id="A0A8C0MSL0"/>
<evidence type="ECO:0000256" key="4">
    <source>
        <dbReference type="ARBA" id="ARBA00023125"/>
    </source>
</evidence>
<organism evidence="12 13">
    <name type="scientific">Canis lupus familiaris</name>
    <name type="common">Dog</name>
    <name type="synonym">Canis familiaris</name>
    <dbReference type="NCBI Taxonomy" id="9615"/>
    <lineage>
        <taxon>Eukaryota</taxon>
        <taxon>Metazoa</taxon>
        <taxon>Chordata</taxon>
        <taxon>Craniata</taxon>
        <taxon>Vertebrata</taxon>
        <taxon>Euteleostomi</taxon>
        <taxon>Mammalia</taxon>
        <taxon>Eutheria</taxon>
        <taxon>Laurasiatheria</taxon>
        <taxon>Carnivora</taxon>
        <taxon>Caniformia</taxon>
        <taxon>Canidae</taxon>
        <taxon>Canis</taxon>
    </lineage>
</organism>
<feature type="domain" description="Homeobox" evidence="11">
    <location>
        <begin position="158"/>
        <end position="218"/>
    </location>
</feature>
<comment type="similarity">
    <text evidence="2">Belongs to the paired homeobox family. Bicoid subfamily.</text>
</comment>
<dbReference type="Proteomes" id="UP000694429">
    <property type="component" value="Chromosome 8"/>
</dbReference>
<dbReference type="InterPro" id="IPR017970">
    <property type="entry name" value="Homeobox_CS"/>
</dbReference>
<dbReference type="SUPFAM" id="SSF46689">
    <property type="entry name" value="Homeodomain-like"/>
    <property type="match status" value="1"/>
</dbReference>
<sequence>MPASMFSIDNILAARPRCKDSVLPVAPSAAAPVVFPALHGDSLYGAGGGASSDYGAFYPRPVAPGGAGLPAAVGGSRLGYNNYFYGQLHVQAAPVGPACCGAVPPLGAQQCSCVSTPPGYEGPGSVLVSPVPHQMLPYMNVGTLSRTELQLLNQLHCRRKRRHRTIFTDEQLEALENLFQETKYPDVGTREQLARKVHLREEKVEVWFKNRRAKWRRQKRSSSEESENAEKWNKTSSKASPEKREEEDGAQEGASPEHSWWAGQQLVKDWRGREASRCWCRLSAWDRDEDKNMHFVWFPRPPGSGWGGWRPRASRNGF</sequence>
<dbReference type="InterPro" id="IPR051440">
    <property type="entry name" value="Goosecoid-like_HB"/>
</dbReference>
<evidence type="ECO:0000256" key="3">
    <source>
        <dbReference type="ARBA" id="ARBA00022473"/>
    </source>
</evidence>
<dbReference type="PROSITE" id="PS50071">
    <property type="entry name" value="HOMEOBOX_2"/>
    <property type="match status" value="1"/>
</dbReference>
<keyword evidence="4 8" id="KW-0238">DNA-binding</keyword>
<feature type="DNA-binding region" description="Homeobox" evidence="8">
    <location>
        <begin position="160"/>
        <end position="219"/>
    </location>
</feature>
<accession>A0A8C0MSL0</accession>
<evidence type="ECO:0000256" key="7">
    <source>
        <dbReference type="ARBA" id="ARBA00040163"/>
    </source>
</evidence>
<keyword evidence="5 8" id="KW-0371">Homeobox</keyword>
<evidence type="ECO:0000313" key="13">
    <source>
        <dbReference type="Proteomes" id="UP000694429"/>
    </source>
</evidence>
<dbReference type="RefSeq" id="XP_038530475.1">
    <property type="nucleotide sequence ID" value="XM_038674547.1"/>
</dbReference>
<dbReference type="Gene3D" id="1.10.10.60">
    <property type="entry name" value="Homeodomain-like"/>
    <property type="match status" value="1"/>
</dbReference>
<dbReference type="InterPro" id="IPR001356">
    <property type="entry name" value="HD"/>
</dbReference>
<dbReference type="SMART" id="SM00389">
    <property type="entry name" value="HOX"/>
    <property type="match status" value="1"/>
</dbReference>
<dbReference type="GeneID" id="100683589"/>
<gene>
    <name evidence="12" type="primary">GSC</name>
</gene>
<evidence type="ECO:0000256" key="6">
    <source>
        <dbReference type="ARBA" id="ARBA00023242"/>
    </source>
</evidence>
<dbReference type="Ensembl" id="ENSCAFT00030018579.1">
    <property type="protein sequence ID" value="ENSCAFP00030016210.1"/>
    <property type="gene ID" value="ENSCAFG00030010024.1"/>
</dbReference>
<reference evidence="12" key="2">
    <citation type="submission" date="2025-08" db="UniProtKB">
        <authorList>
            <consortium name="Ensembl"/>
        </authorList>
    </citation>
    <scope>IDENTIFICATION</scope>
</reference>
<evidence type="ECO:0000259" key="11">
    <source>
        <dbReference type="PROSITE" id="PS50071"/>
    </source>
</evidence>
<evidence type="ECO:0000256" key="5">
    <source>
        <dbReference type="ARBA" id="ARBA00023155"/>
    </source>
</evidence>
<evidence type="ECO:0000313" key="12">
    <source>
        <dbReference type="Ensembl" id="ENSCAFP00030016210.1"/>
    </source>
</evidence>
<evidence type="ECO:0000256" key="10">
    <source>
        <dbReference type="SAM" id="MobiDB-lite"/>
    </source>
</evidence>
<keyword evidence="3" id="KW-0217">Developmental protein</keyword>
<reference evidence="12" key="1">
    <citation type="submission" date="2019-03" db="EMBL/GenBank/DDBJ databases">
        <authorList>
            <person name="Warren W.C."/>
            <person name="Johnson G.S."/>
        </authorList>
    </citation>
    <scope>NUCLEOTIDE SEQUENCE [LARGE SCALE GENOMIC DNA]</scope>
    <source>
        <strain evidence="12">Basenji</strain>
    </source>
</reference>
<dbReference type="GO" id="GO:0005634">
    <property type="term" value="C:nucleus"/>
    <property type="evidence" value="ECO:0007669"/>
    <property type="project" value="UniProtKB-SubCell"/>
</dbReference>
<protein>
    <recommendedName>
        <fullName evidence="7">Homeobox protein goosecoid</fullName>
    </recommendedName>
</protein>
<dbReference type="CTD" id="145258"/>
<comment type="subcellular location">
    <subcellularLocation>
        <location evidence="1 8 9">Nucleus</location>
    </subcellularLocation>
</comment>